<dbReference type="AlphaFoldDB" id="A0A843X8C5"/>
<protein>
    <submittedName>
        <fullName evidence="1">Uncharacterized protein</fullName>
    </submittedName>
</protein>
<evidence type="ECO:0000313" key="2">
    <source>
        <dbReference type="Proteomes" id="UP000652761"/>
    </source>
</evidence>
<proteinExistence type="predicted"/>
<comment type="caution">
    <text evidence="1">The sequence shown here is derived from an EMBL/GenBank/DDBJ whole genome shotgun (WGS) entry which is preliminary data.</text>
</comment>
<accession>A0A843X8C5</accession>
<name>A0A843X8C5_COLES</name>
<evidence type="ECO:0000313" key="1">
    <source>
        <dbReference type="EMBL" id="MQM15567.1"/>
    </source>
</evidence>
<gene>
    <name evidence="1" type="ORF">Taro_048513</name>
</gene>
<feature type="non-terminal residue" evidence="1">
    <location>
        <position position="60"/>
    </location>
</feature>
<dbReference type="EMBL" id="NMUH01006575">
    <property type="protein sequence ID" value="MQM15567.1"/>
    <property type="molecule type" value="Genomic_DNA"/>
</dbReference>
<organism evidence="1 2">
    <name type="scientific">Colocasia esculenta</name>
    <name type="common">Wild taro</name>
    <name type="synonym">Arum esculentum</name>
    <dbReference type="NCBI Taxonomy" id="4460"/>
    <lineage>
        <taxon>Eukaryota</taxon>
        <taxon>Viridiplantae</taxon>
        <taxon>Streptophyta</taxon>
        <taxon>Embryophyta</taxon>
        <taxon>Tracheophyta</taxon>
        <taxon>Spermatophyta</taxon>
        <taxon>Magnoliopsida</taxon>
        <taxon>Liliopsida</taxon>
        <taxon>Araceae</taxon>
        <taxon>Aroideae</taxon>
        <taxon>Colocasieae</taxon>
        <taxon>Colocasia</taxon>
    </lineage>
</organism>
<reference evidence="1" key="1">
    <citation type="submission" date="2017-07" db="EMBL/GenBank/DDBJ databases">
        <title>Taro Niue Genome Assembly and Annotation.</title>
        <authorList>
            <person name="Atibalentja N."/>
            <person name="Keating K."/>
            <person name="Fields C.J."/>
        </authorList>
    </citation>
    <scope>NUCLEOTIDE SEQUENCE</scope>
    <source>
        <strain evidence="1">Niue_2</strain>
        <tissue evidence="1">Leaf</tissue>
    </source>
</reference>
<dbReference type="Proteomes" id="UP000652761">
    <property type="component" value="Unassembled WGS sequence"/>
</dbReference>
<keyword evidence="2" id="KW-1185">Reference proteome</keyword>
<sequence>MSQKMHCEHIFNSVPSEFLNMKDRRTRDVATFHDLRLDYGTYPAVAAPVSFENIGHKGPI</sequence>